<sequence length="419" mass="47258">MPQYGAQNCFLLRELFNHVGDGGSFWQRQALVLVFVCLAAFLNSITVILHFVGQNWMARCLQFHLAKQVVRAQRRAAQDRAFRLGSTVGHTGTGGTPEFLCACKGCRKLSSVLNPQQRQALEASRVVRVRKLLGQQGLHAEAANSSQWCSDLTIMRYLDSYGSCPALAAKYLAATIKWRIQNSVHELTVTEFTEELRKGVVSFGGFDSQSRPVFIVRFVPGFSLRLLIFMLEVGESIIRNSMEPDVLRKDAPSASATPGVWQRIYRSMFRGMKRVESDRKVQNRDRWVWIVEWGSVQRECTREACTQCTPSEDSPVPTKYAGGVSASELIGAFRICNEHYPNRLHAAYVLGAPEPIVSLFRILAKKSTKRKVRFVRLRDGCDRGSLSEYGPIWRRPWAATDFIQLINYIDGSLAVQKSK</sequence>
<dbReference type="OrthoDB" id="75724at2759"/>
<evidence type="ECO:0000313" key="3">
    <source>
        <dbReference type="Proteomes" id="UP000007014"/>
    </source>
</evidence>
<keyword evidence="1" id="KW-0472">Membrane</keyword>
<gene>
    <name evidence="2" type="ORF">CYME_CMQ141C</name>
</gene>
<protein>
    <recommendedName>
        <fullName evidence="4">CRAL-TRIO domain-containing protein</fullName>
    </recommendedName>
</protein>
<dbReference type="RefSeq" id="XP_005538083.1">
    <property type="nucleotide sequence ID" value="XM_005538026.1"/>
</dbReference>
<reference evidence="2 3" key="2">
    <citation type="journal article" date="2007" name="BMC Biol.">
        <title>A 100%-complete sequence reveals unusually simple genomic features in the hot-spring red alga Cyanidioschyzon merolae.</title>
        <authorList>
            <person name="Nozaki H."/>
            <person name="Takano H."/>
            <person name="Misumi O."/>
            <person name="Terasawa K."/>
            <person name="Matsuzaki M."/>
            <person name="Maruyama S."/>
            <person name="Nishida K."/>
            <person name="Yagisawa F."/>
            <person name="Yoshida Y."/>
            <person name="Fujiwara T."/>
            <person name="Takio S."/>
            <person name="Tamura K."/>
            <person name="Chung S.J."/>
            <person name="Nakamura S."/>
            <person name="Kuroiwa H."/>
            <person name="Tanaka K."/>
            <person name="Sato N."/>
            <person name="Kuroiwa T."/>
        </authorList>
    </citation>
    <scope>NUCLEOTIDE SEQUENCE [LARGE SCALE GENOMIC DNA]</scope>
    <source>
        <strain evidence="2 3">10D</strain>
    </source>
</reference>
<dbReference type="HOGENOM" id="CLU_656162_0_0_1"/>
<feature type="transmembrane region" description="Helical" evidence="1">
    <location>
        <begin position="30"/>
        <end position="52"/>
    </location>
</feature>
<dbReference type="Proteomes" id="UP000007014">
    <property type="component" value="Chromosome 17"/>
</dbReference>
<dbReference type="Gramene" id="CMQ141CT">
    <property type="protein sequence ID" value="CMQ141CT"/>
    <property type="gene ID" value="CMQ141C"/>
</dbReference>
<dbReference type="AlphaFoldDB" id="M1VG46"/>
<dbReference type="PANTHER" id="PTHR45824:SF6">
    <property type="entry name" value="F16L1.9 PROTEIN"/>
    <property type="match status" value="1"/>
</dbReference>
<proteinExistence type="predicted"/>
<dbReference type="PANTHER" id="PTHR45824">
    <property type="entry name" value="GH16843P"/>
    <property type="match status" value="1"/>
</dbReference>
<evidence type="ECO:0008006" key="4">
    <source>
        <dbReference type="Google" id="ProtNLM"/>
    </source>
</evidence>
<organism evidence="2 3">
    <name type="scientific">Cyanidioschyzon merolae (strain NIES-3377 / 10D)</name>
    <name type="common">Unicellular red alga</name>
    <dbReference type="NCBI Taxonomy" id="280699"/>
    <lineage>
        <taxon>Eukaryota</taxon>
        <taxon>Rhodophyta</taxon>
        <taxon>Bangiophyceae</taxon>
        <taxon>Cyanidiales</taxon>
        <taxon>Cyanidiaceae</taxon>
        <taxon>Cyanidioschyzon</taxon>
    </lineage>
</organism>
<dbReference type="Gene3D" id="3.40.525.10">
    <property type="entry name" value="CRAL-TRIO lipid binding domain"/>
    <property type="match status" value="1"/>
</dbReference>
<accession>M1VG46</accession>
<name>M1VG46_CYAM1</name>
<keyword evidence="1" id="KW-0812">Transmembrane</keyword>
<keyword evidence="1" id="KW-1133">Transmembrane helix</keyword>
<dbReference type="GO" id="GO:0008526">
    <property type="term" value="F:phosphatidylinositol transfer activity"/>
    <property type="evidence" value="ECO:0007669"/>
    <property type="project" value="TreeGrafter"/>
</dbReference>
<keyword evidence="3" id="KW-1185">Reference proteome</keyword>
<evidence type="ECO:0000256" key="1">
    <source>
        <dbReference type="SAM" id="Phobius"/>
    </source>
</evidence>
<dbReference type="GeneID" id="16996606"/>
<dbReference type="EMBL" id="AP006499">
    <property type="protein sequence ID" value="BAM82047.1"/>
    <property type="molecule type" value="Genomic_DNA"/>
</dbReference>
<dbReference type="KEGG" id="cme:CYME_CMQ141C"/>
<dbReference type="InterPro" id="IPR036865">
    <property type="entry name" value="CRAL-TRIO_dom_sf"/>
</dbReference>
<dbReference type="InterPro" id="IPR052578">
    <property type="entry name" value="PI_Transfer_CRAL-TRIO"/>
</dbReference>
<reference evidence="2 3" key="1">
    <citation type="journal article" date="2004" name="Nature">
        <title>Genome sequence of the ultrasmall unicellular red alga Cyanidioschyzon merolae 10D.</title>
        <authorList>
            <person name="Matsuzaki M."/>
            <person name="Misumi O."/>
            <person name="Shin-i T."/>
            <person name="Maruyama S."/>
            <person name="Takahara M."/>
            <person name="Miyagishima S."/>
            <person name="Mori T."/>
            <person name="Nishida K."/>
            <person name="Yagisawa F."/>
            <person name="Nishida K."/>
            <person name="Yoshida Y."/>
            <person name="Nishimura Y."/>
            <person name="Nakao S."/>
            <person name="Kobayashi T."/>
            <person name="Momoyama Y."/>
            <person name="Higashiyama T."/>
            <person name="Minoda A."/>
            <person name="Sano M."/>
            <person name="Nomoto H."/>
            <person name="Oishi K."/>
            <person name="Hayashi H."/>
            <person name="Ohta F."/>
            <person name="Nishizaka S."/>
            <person name="Haga S."/>
            <person name="Miura S."/>
            <person name="Morishita T."/>
            <person name="Kabeya Y."/>
            <person name="Terasawa K."/>
            <person name="Suzuki Y."/>
            <person name="Ishii Y."/>
            <person name="Asakawa S."/>
            <person name="Takano H."/>
            <person name="Ohta N."/>
            <person name="Kuroiwa H."/>
            <person name="Tanaka K."/>
            <person name="Shimizu N."/>
            <person name="Sugano S."/>
            <person name="Sato N."/>
            <person name="Nozaki H."/>
            <person name="Ogasawara N."/>
            <person name="Kohara Y."/>
            <person name="Kuroiwa T."/>
        </authorList>
    </citation>
    <scope>NUCLEOTIDE SEQUENCE [LARGE SCALE GENOMIC DNA]</scope>
    <source>
        <strain evidence="2 3">10D</strain>
    </source>
</reference>
<evidence type="ECO:0000313" key="2">
    <source>
        <dbReference type="EMBL" id="BAM82047.1"/>
    </source>
</evidence>